<organism evidence="2 3">
    <name type="scientific">Parascaris equorum</name>
    <name type="common">Equine roundworm</name>
    <dbReference type="NCBI Taxonomy" id="6256"/>
    <lineage>
        <taxon>Eukaryota</taxon>
        <taxon>Metazoa</taxon>
        <taxon>Ecdysozoa</taxon>
        <taxon>Nematoda</taxon>
        <taxon>Chromadorea</taxon>
        <taxon>Rhabditida</taxon>
        <taxon>Spirurina</taxon>
        <taxon>Ascaridomorpha</taxon>
        <taxon>Ascaridoidea</taxon>
        <taxon>Ascarididae</taxon>
        <taxon>Parascaris</taxon>
    </lineage>
</organism>
<dbReference type="WBParaSite" id="PEQ_0001091101-mRNA-1">
    <property type="protein sequence ID" value="PEQ_0001091101-mRNA-1"/>
    <property type="gene ID" value="PEQ_0001091101"/>
</dbReference>
<accession>A0A914S9S8</accession>
<evidence type="ECO:0000313" key="2">
    <source>
        <dbReference type="Proteomes" id="UP000887564"/>
    </source>
</evidence>
<feature type="chain" id="PRO_5036675150" evidence="1">
    <location>
        <begin position="20"/>
        <end position="84"/>
    </location>
</feature>
<protein>
    <submittedName>
        <fullName evidence="3">Uncharacterized protein</fullName>
    </submittedName>
</protein>
<dbReference type="Proteomes" id="UP000887564">
    <property type="component" value="Unplaced"/>
</dbReference>
<sequence length="84" mass="9900">MNLITFSALIAFTSELVHTEQLKNIKKKLLKVTDYYGFLDALNIPYYRPENEGMNFHIRFKDTFSRDNKFEFSHAKLYAGANIF</sequence>
<name>A0A914S9S8_PAREQ</name>
<feature type="signal peptide" evidence="1">
    <location>
        <begin position="1"/>
        <end position="19"/>
    </location>
</feature>
<evidence type="ECO:0000313" key="3">
    <source>
        <dbReference type="WBParaSite" id="PEQ_0001091101-mRNA-1"/>
    </source>
</evidence>
<dbReference type="AlphaFoldDB" id="A0A914S9S8"/>
<proteinExistence type="predicted"/>
<evidence type="ECO:0000256" key="1">
    <source>
        <dbReference type="SAM" id="SignalP"/>
    </source>
</evidence>
<keyword evidence="2" id="KW-1185">Reference proteome</keyword>
<reference evidence="3" key="1">
    <citation type="submission" date="2022-11" db="UniProtKB">
        <authorList>
            <consortium name="WormBaseParasite"/>
        </authorList>
    </citation>
    <scope>IDENTIFICATION</scope>
</reference>
<keyword evidence="1" id="KW-0732">Signal</keyword>